<feature type="chain" id="PRO_5012506260" evidence="2">
    <location>
        <begin position="19"/>
        <end position="121"/>
    </location>
</feature>
<dbReference type="AlphaFoldDB" id="A0A1V6Z2S2"/>
<proteinExistence type="predicted"/>
<dbReference type="Proteomes" id="UP000191691">
    <property type="component" value="Unassembled WGS sequence"/>
</dbReference>
<evidence type="ECO:0000313" key="3">
    <source>
        <dbReference type="EMBL" id="OQE93712.1"/>
    </source>
</evidence>
<gene>
    <name evidence="3" type="ORF">PENNAL_c0005G04138</name>
</gene>
<protein>
    <submittedName>
        <fullName evidence="3">Uncharacterized protein</fullName>
    </submittedName>
</protein>
<reference evidence="4" key="1">
    <citation type="journal article" date="2017" name="Nat. Microbiol.">
        <title>Global analysis of biosynthetic gene clusters reveals vast potential of secondary metabolite production in Penicillium species.</title>
        <authorList>
            <person name="Nielsen J.C."/>
            <person name="Grijseels S."/>
            <person name="Prigent S."/>
            <person name="Ji B."/>
            <person name="Dainat J."/>
            <person name="Nielsen K.F."/>
            <person name="Frisvad J.C."/>
            <person name="Workman M."/>
            <person name="Nielsen J."/>
        </authorList>
    </citation>
    <scope>NUCLEOTIDE SEQUENCE [LARGE SCALE GENOMIC DNA]</scope>
    <source>
        <strain evidence="4">IBT 13039</strain>
    </source>
</reference>
<feature type="signal peptide" evidence="2">
    <location>
        <begin position="1"/>
        <end position="18"/>
    </location>
</feature>
<evidence type="ECO:0000256" key="1">
    <source>
        <dbReference type="SAM" id="MobiDB-lite"/>
    </source>
</evidence>
<keyword evidence="2" id="KW-0732">Signal</keyword>
<feature type="region of interest" description="Disordered" evidence="1">
    <location>
        <begin position="66"/>
        <end position="85"/>
    </location>
</feature>
<dbReference type="STRING" id="60175.A0A1V6Z2S2"/>
<accession>A0A1V6Z2S2</accession>
<sequence length="121" mass="12961">MQVTALFAVGLFIAITIARLPQNAKTSTARVNRTTWASIELLAAAIDANAPVLYGLLKGQSEKSKNAALGVGSTGPPQGLQKRSVNESEFELQGVRLGHIEGRLWEIEPPKVQLGQLQRTG</sequence>
<comment type="caution">
    <text evidence="3">The sequence shown here is derived from an EMBL/GenBank/DDBJ whole genome shotgun (WGS) entry which is preliminary data.</text>
</comment>
<organism evidence="3 4">
    <name type="scientific">Penicillium nalgiovense</name>
    <dbReference type="NCBI Taxonomy" id="60175"/>
    <lineage>
        <taxon>Eukaryota</taxon>
        <taxon>Fungi</taxon>
        <taxon>Dikarya</taxon>
        <taxon>Ascomycota</taxon>
        <taxon>Pezizomycotina</taxon>
        <taxon>Eurotiomycetes</taxon>
        <taxon>Eurotiomycetidae</taxon>
        <taxon>Eurotiales</taxon>
        <taxon>Aspergillaceae</taxon>
        <taxon>Penicillium</taxon>
    </lineage>
</organism>
<keyword evidence="4" id="KW-1185">Reference proteome</keyword>
<evidence type="ECO:0000256" key="2">
    <source>
        <dbReference type="SAM" id="SignalP"/>
    </source>
</evidence>
<dbReference type="EMBL" id="MOOB01000005">
    <property type="protein sequence ID" value="OQE93712.1"/>
    <property type="molecule type" value="Genomic_DNA"/>
</dbReference>
<name>A0A1V6Z2S2_PENNA</name>
<evidence type="ECO:0000313" key="4">
    <source>
        <dbReference type="Proteomes" id="UP000191691"/>
    </source>
</evidence>